<dbReference type="InterPro" id="IPR011991">
    <property type="entry name" value="ArsR-like_HTH"/>
</dbReference>
<keyword evidence="3" id="KW-0804">Transcription</keyword>
<name>A0A542X998_9MICO</name>
<dbReference type="Pfam" id="PF12840">
    <property type="entry name" value="HTH_20"/>
    <property type="match status" value="1"/>
</dbReference>
<protein>
    <submittedName>
        <fullName evidence="5">Helix-turn-helix protein</fullName>
    </submittedName>
</protein>
<accession>A0A542X998</accession>
<dbReference type="InterPro" id="IPR001845">
    <property type="entry name" value="HTH_ArsR_DNA-bd_dom"/>
</dbReference>
<sequence length="204" mass="22863">MAKREERELSTVRPDATALKALAHPARLRMLGMLRTDGPATASQLAERMGLNSGATSYHLRQLEQYGFVKEDSARGNKRDRWWRAAHQSTRTRPGDYDDLDDRAAYAAYRRTVVGQHVATMQSAAAEFDDLPREWAEASTESDWSIWLTPEQSREVVRKLGEVLEEAMDLEAPEGERPADAEIFSLLLHAFPAPGRVAQPGDES</sequence>
<dbReference type="GO" id="GO:0003700">
    <property type="term" value="F:DNA-binding transcription factor activity"/>
    <property type="evidence" value="ECO:0007669"/>
    <property type="project" value="InterPro"/>
</dbReference>
<gene>
    <name evidence="5" type="ORF">FB554_0542</name>
</gene>
<comment type="caution">
    <text evidence="5">The sequence shown here is derived from an EMBL/GenBank/DDBJ whole genome shotgun (WGS) entry which is preliminary data.</text>
</comment>
<evidence type="ECO:0000259" key="4">
    <source>
        <dbReference type="SMART" id="SM00418"/>
    </source>
</evidence>
<evidence type="ECO:0000313" key="5">
    <source>
        <dbReference type="EMBL" id="TQL32417.1"/>
    </source>
</evidence>
<evidence type="ECO:0000256" key="1">
    <source>
        <dbReference type="ARBA" id="ARBA00023015"/>
    </source>
</evidence>
<evidence type="ECO:0000313" key="6">
    <source>
        <dbReference type="Proteomes" id="UP000318336"/>
    </source>
</evidence>
<dbReference type="SUPFAM" id="SSF46785">
    <property type="entry name" value="Winged helix' DNA-binding domain"/>
    <property type="match status" value="1"/>
</dbReference>
<organism evidence="5 6">
    <name type="scientific">Barrientosiimonas humi</name>
    <dbReference type="NCBI Taxonomy" id="999931"/>
    <lineage>
        <taxon>Bacteria</taxon>
        <taxon>Bacillati</taxon>
        <taxon>Actinomycetota</taxon>
        <taxon>Actinomycetes</taxon>
        <taxon>Micrococcales</taxon>
        <taxon>Dermacoccaceae</taxon>
        <taxon>Barrientosiimonas</taxon>
    </lineage>
</organism>
<dbReference type="InterPro" id="IPR036390">
    <property type="entry name" value="WH_DNA-bd_sf"/>
</dbReference>
<dbReference type="PANTHER" id="PTHR33154">
    <property type="entry name" value="TRANSCRIPTIONAL REGULATOR, ARSR FAMILY"/>
    <property type="match status" value="1"/>
</dbReference>
<dbReference type="CDD" id="cd00090">
    <property type="entry name" value="HTH_ARSR"/>
    <property type="match status" value="1"/>
</dbReference>
<dbReference type="Proteomes" id="UP000318336">
    <property type="component" value="Unassembled WGS sequence"/>
</dbReference>
<dbReference type="PANTHER" id="PTHR33154:SF15">
    <property type="entry name" value="REGULATORY PROTEIN ARSR"/>
    <property type="match status" value="1"/>
</dbReference>
<dbReference type="Gene3D" id="1.10.10.10">
    <property type="entry name" value="Winged helix-like DNA-binding domain superfamily/Winged helix DNA-binding domain"/>
    <property type="match status" value="1"/>
</dbReference>
<dbReference type="AlphaFoldDB" id="A0A542X998"/>
<dbReference type="SMART" id="SM00418">
    <property type="entry name" value="HTH_ARSR"/>
    <property type="match status" value="1"/>
</dbReference>
<evidence type="ECO:0000256" key="3">
    <source>
        <dbReference type="ARBA" id="ARBA00023163"/>
    </source>
</evidence>
<dbReference type="RefSeq" id="WP_142004517.1">
    <property type="nucleotide sequence ID" value="NZ_CAJTBP010000001.1"/>
</dbReference>
<reference evidence="5 6" key="1">
    <citation type="submission" date="2019-06" db="EMBL/GenBank/DDBJ databases">
        <title>Sequencing the genomes of 1000 actinobacteria strains.</title>
        <authorList>
            <person name="Klenk H.-P."/>
        </authorList>
    </citation>
    <scope>NUCLEOTIDE SEQUENCE [LARGE SCALE GENOMIC DNA]</scope>
    <source>
        <strain evidence="5 6">DSM 24617</strain>
    </source>
</reference>
<proteinExistence type="predicted"/>
<evidence type="ECO:0000256" key="2">
    <source>
        <dbReference type="ARBA" id="ARBA00023125"/>
    </source>
</evidence>
<feature type="domain" description="HTH arsR-type" evidence="4">
    <location>
        <begin position="17"/>
        <end position="127"/>
    </location>
</feature>
<dbReference type="InterPro" id="IPR051081">
    <property type="entry name" value="HTH_MetalResp_TranReg"/>
</dbReference>
<keyword evidence="6" id="KW-1185">Reference proteome</keyword>
<dbReference type="GO" id="GO:0003677">
    <property type="term" value="F:DNA binding"/>
    <property type="evidence" value="ECO:0007669"/>
    <property type="project" value="UniProtKB-KW"/>
</dbReference>
<dbReference type="InterPro" id="IPR036388">
    <property type="entry name" value="WH-like_DNA-bd_sf"/>
</dbReference>
<dbReference type="OrthoDB" id="7945987at2"/>
<keyword evidence="1" id="KW-0805">Transcription regulation</keyword>
<dbReference type="EMBL" id="VFOK01000001">
    <property type="protein sequence ID" value="TQL32417.1"/>
    <property type="molecule type" value="Genomic_DNA"/>
</dbReference>
<keyword evidence="2" id="KW-0238">DNA-binding</keyword>